<comment type="caution">
    <text evidence="4">The sequence shown here is derived from an EMBL/GenBank/DDBJ whole genome shotgun (WGS) entry which is preliminary data.</text>
</comment>
<dbReference type="GO" id="GO:0016791">
    <property type="term" value="F:phosphatase activity"/>
    <property type="evidence" value="ECO:0007669"/>
    <property type="project" value="TreeGrafter"/>
</dbReference>
<dbReference type="Gene3D" id="3.60.21.10">
    <property type="match status" value="1"/>
</dbReference>
<feature type="domain" description="Polynucleotide kinase-phosphatase ligase" evidence="3">
    <location>
        <begin position="536"/>
        <end position="913"/>
    </location>
</feature>
<dbReference type="SUPFAM" id="SSF56091">
    <property type="entry name" value="DNA ligase/mRNA capping enzyme, catalytic domain"/>
    <property type="match status" value="1"/>
</dbReference>
<dbReference type="RefSeq" id="WP_169530807.1">
    <property type="nucleotide sequence ID" value="NZ_JABBGH010000001.1"/>
</dbReference>
<keyword evidence="4" id="KW-0418">Kinase</keyword>
<feature type="region of interest" description="Disordered" evidence="1">
    <location>
        <begin position="222"/>
        <end position="273"/>
    </location>
</feature>
<dbReference type="InterPro" id="IPR032380">
    <property type="entry name" value="PNKP_ligase_dom"/>
</dbReference>
<dbReference type="Pfam" id="PF16542">
    <property type="entry name" value="PNKP_ligase"/>
    <property type="match status" value="1"/>
</dbReference>
<dbReference type="InterPro" id="IPR027417">
    <property type="entry name" value="P-loop_NTPase"/>
</dbReference>
<dbReference type="PANTHER" id="PTHR42850">
    <property type="entry name" value="METALLOPHOSPHOESTERASE"/>
    <property type="match status" value="1"/>
</dbReference>
<name>A0A7Y0AEA1_9BACT</name>
<feature type="domain" description="Calcineurin-like phosphoesterase" evidence="2">
    <location>
        <begin position="281"/>
        <end position="433"/>
    </location>
</feature>
<dbReference type="Gene3D" id="3.30.470.30">
    <property type="entry name" value="DNA ligase/mRNA capping enzyme"/>
    <property type="match status" value="2"/>
</dbReference>
<dbReference type="AlphaFoldDB" id="A0A7Y0AEA1"/>
<accession>A0A7Y0AEA1</accession>
<evidence type="ECO:0000259" key="3">
    <source>
        <dbReference type="Pfam" id="PF16542"/>
    </source>
</evidence>
<dbReference type="EMBL" id="JABBGH010000001">
    <property type="protein sequence ID" value="NML65510.1"/>
    <property type="molecule type" value="Genomic_DNA"/>
</dbReference>
<protein>
    <submittedName>
        <fullName evidence="4">Polynucleotide kinase-phosphatase</fullName>
    </submittedName>
</protein>
<proteinExistence type="predicted"/>
<dbReference type="InterPro" id="IPR024028">
    <property type="entry name" value="PNKP_bac"/>
</dbReference>
<evidence type="ECO:0000256" key="1">
    <source>
        <dbReference type="SAM" id="MobiDB-lite"/>
    </source>
</evidence>
<dbReference type="SUPFAM" id="SSF56300">
    <property type="entry name" value="Metallo-dependent phosphatases"/>
    <property type="match status" value="1"/>
</dbReference>
<dbReference type="Pfam" id="PF13671">
    <property type="entry name" value="AAA_33"/>
    <property type="match status" value="1"/>
</dbReference>
<sequence length="919" mass="100755">MPQDTLKLPELSLIVLIGSSGAGKSTFARRLFKPTEIVSSDVCRGLVADDENDQSASGDAFELLHYLVAKRLKRGLLTVVDATNVQAESRKPLVALARQYHVLPVAIVLDVPDAVAHARNAHRPDRRHLGPHVIARHRQDLRRSLRNLREEGFRHIFHLRGVEEVDAVQGIVRDRLYNNRQEETGPFDIIGDVHGCYDELLALLGTLGYVVEDEPVVDARDLGIRVTPPPGPLPSGRGGAGRKQIGDSIKGGVSGNEASHLTSGSPSPGGEGAGGWGTRKVIFLGDLVDRGPASPQVLRLVMSMVRSGAALCVPGNHDSKLLRHLNGKKVTANHGLAETLAQLESESDSFKGQVRQFLDGLVSHYVLDGGKLVVAHAGLPAEMQGRGSGAVRAFAMYGETTGEIDEFGLPIRYEWAREYRGRAMVVFGHTPVPDAEWLNNTIDIDTGCVFGGRLTALRYPERELVSVPAARVYCEPARPLNYRAAQLAAAGTAPGGDLSAQHQQDDVLDIRDVTGKQFIETRLLRGVTVREENAVAALEVMSRFALHPKWLLYLPPTMSPTETSELPDLLEHPAEAFAYYHKLGVERVVCEEKHMGSRVVVVLGQDEAAIQRHLGLTGEGIGKCYTRTGRNFFTDKDLETAFLARLRDALTTAGFWEKFSTDWVCLDAELLPWSAKAQELVKNQYAAVAAAATAALPQVEAVLAEAAARDLDGADALLARTTARRQAAADYADTYRRYCWPVHALDDLKLAPFHLLATEGKTYFDRDHAWHMETLRSLALADPGLLRATPYRVVPLGDPAEVESATQWWTDLTAAGGEGMVVKPYDFIPQGQKTLVQPALKCRGREYLRIIYGPDYLLPGNLERLRQRNVKAKRNLALREFALGVEGLERFVAGQPLRRVHQCVFGVLALESEAVDPRL</sequence>
<dbReference type="NCBIfam" id="TIGR04075">
    <property type="entry name" value="bacter_Pnkp"/>
    <property type="match status" value="1"/>
</dbReference>
<dbReference type="GO" id="GO:0005737">
    <property type="term" value="C:cytoplasm"/>
    <property type="evidence" value="ECO:0007669"/>
    <property type="project" value="TreeGrafter"/>
</dbReference>
<evidence type="ECO:0000313" key="4">
    <source>
        <dbReference type="EMBL" id="NML65510.1"/>
    </source>
</evidence>
<dbReference type="Gene3D" id="3.40.50.300">
    <property type="entry name" value="P-loop containing nucleotide triphosphate hydrolases"/>
    <property type="match status" value="1"/>
</dbReference>
<organism evidence="4 5">
    <name type="scientific">Hymenobacter polaris</name>
    <dbReference type="NCBI Taxonomy" id="2682546"/>
    <lineage>
        <taxon>Bacteria</taxon>
        <taxon>Pseudomonadati</taxon>
        <taxon>Bacteroidota</taxon>
        <taxon>Cytophagia</taxon>
        <taxon>Cytophagales</taxon>
        <taxon>Hymenobacteraceae</taxon>
        <taxon>Hymenobacter</taxon>
    </lineage>
</organism>
<dbReference type="PANTHER" id="PTHR42850:SF7">
    <property type="entry name" value="BIS(5'-NUCLEOSYL)-TETRAPHOSPHATASE PRPE [ASYMMETRICAL]"/>
    <property type="match status" value="1"/>
</dbReference>
<dbReference type="GO" id="GO:0016301">
    <property type="term" value="F:kinase activity"/>
    <property type="evidence" value="ECO:0007669"/>
    <property type="project" value="UniProtKB-KW"/>
</dbReference>
<evidence type="ECO:0000313" key="5">
    <source>
        <dbReference type="Proteomes" id="UP000559626"/>
    </source>
</evidence>
<reference evidence="4 5" key="1">
    <citation type="submission" date="2020-04" db="EMBL/GenBank/DDBJ databases">
        <title>Hymenobacter polaris sp. nov., isolated from Arctic soil.</title>
        <authorList>
            <person name="Dahal R.H."/>
        </authorList>
    </citation>
    <scope>NUCLEOTIDE SEQUENCE [LARGE SCALE GENOMIC DNA]</scope>
    <source>
        <strain evidence="4 5">RP-2-7</strain>
    </source>
</reference>
<dbReference type="SUPFAM" id="SSF52540">
    <property type="entry name" value="P-loop containing nucleoside triphosphate hydrolases"/>
    <property type="match status" value="1"/>
</dbReference>
<dbReference type="InterPro" id="IPR004843">
    <property type="entry name" value="Calcineurin-like_PHP"/>
</dbReference>
<keyword evidence="5" id="KW-1185">Reference proteome</keyword>
<dbReference type="InterPro" id="IPR041780">
    <property type="entry name" value="MPP_PrpE-like"/>
</dbReference>
<gene>
    <name evidence="4" type="ORF">HHL22_09870</name>
</gene>
<dbReference type="InterPro" id="IPR050126">
    <property type="entry name" value="Ap4A_hydrolase"/>
</dbReference>
<dbReference type="Pfam" id="PF00149">
    <property type="entry name" value="Metallophos"/>
    <property type="match status" value="1"/>
</dbReference>
<evidence type="ECO:0000259" key="2">
    <source>
        <dbReference type="Pfam" id="PF00149"/>
    </source>
</evidence>
<dbReference type="InterPro" id="IPR029052">
    <property type="entry name" value="Metallo-depent_PP-like"/>
</dbReference>
<keyword evidence="4" id="KW-0808">Transferase</keyword>
<dbReference type="CDD" id="cd02019">
    <property type="entry name" value="NK"/>
    <property type="match status" value="1"/>
</dbReference>
<dbReference type="Proteomes" id="UP000559626">
    <property type="component" value="Unassembled WGS sequence"/>
</dbReference>
<dbReference type="CDD" id="cd07423">
    <property type="entry name" value="MPP_Prp_like"/>
    <property type="match status" value="1"/>
</dbReference>